<dbReference type="PANTHER" id="PTHR39652:SF1">
    <property type="entry name" value="UPF0201 PROTEIN TK1335"/>
    <property type="match status" value="1"/>
</dbReference>
<comment type="similarity">
    <text evidence="1">Belongs to the UPF0201 family.</text>
</comment>
<dbReference type="SUPFAM" id="SSF55282">
    <property type="entry name" value="RL5-like"/>
    <property type="match status" value="1"/>
</dbReference>
<dbReference type="PANTHER" id="PTHR39652">
    <property type="entry name" value="UPF0201 PROTEIN TK1335"/>
    <property type="match status" value="1"/>
</dbReference>
<dbReference type="InterPro" id="IPR002739">
    <property type="entry name" value="PAB1135-like"/>
</dbReference>
<reference evidence="2" key="1">
    <citation type="submission" date="2022-05" db="EMBL/GenBank/DDBJ databases">
        <title>Metagenome Sequencing of an Archaeal-Dominated Microbial Community from a Hot Spring at the Los Azufres Geothermal Field, Mexico.</title>
        <authorList>
            <person name="Marin-Paredes R."/>
            <person name="Martinez-Romero E."/>
            <person name="Servin-Garciduenas L.E."/>
        </authorList>
    </citation>
    <scope>NUCLEOTIDE SEQUENCE</scope>
    <source>
        <strain evidence="2">AZ1-454</strain>
    </source>
</reference>
<sequence>MTKVTFVAEVRPSEDEDKVKVAIMNFFDFESIRVEEKPLGKVIFAEANSLSSLKKMHRVLREERILDAARKYLRRGIQGKKITFMIHKQAASVGVLSFVDDERESPLGPIEVTIEYENPEEVVDWLAPKTARGRPLWENPIPDEVRNKRGP</sequence>
<dbReference type="Gene3D" id="3.30.1440.10">
    <property type="match status" value="1"/>
</dbReference>
<dbReference type="NCBIfam" id="NF001687">
    <property type="entry name" value="PRK00447.1"/>
    <property type="match status" value="1"/>
</dbReference>
<name>A0AAE3FJG6_9CREN</name>
<evidence type="ECO:0000313" key="2">
    <source>
        <dbReference type="EMBL" id="MCL7343975.1"/>
    </source>
</evidence>
<evidence type="ECO:0000256" key="1">
    <source>
        <dbReference type="HAMAP-Rule" id="MF_01112"/>
    </source>
</evidence>
<dbReference type="HAMAP" id="MF_01112">
    <property type="entry name" value="UPF0201"/>
    <property type="match status" value="1"/>
</dbReference>
<accession>A0AAE3FJG6</accession>
<gene>
    <name evidence="2" type="ORF">TQ35_005305</name>
</gene>
<dbReference type="Pfam" id="PF01877">
    <property type="entry name" value="RNA_binding"/>
    <property type="match status" value="1"/>
</dbReference>
<organism evidence="2">
    <name type="scientific">Candidatus Aramenus sulfurataquae</name>
    <dbReference type="NCBI Taxonomy" id="1326980"/>
    <lineage>
        <taxon>Archaea</taxon>
        <taxon>Thermoproteota</taxon>
        <taxon>Thermoprotei</taxon>
        <taxon>Sulfolobales</taxon>
        <taxon>Sulfolobaceae</taxon>
        <taxon>Candidatus Aramenus</taxon>
    </lineage>
</organism>
<protein>
    <recommendedName>
        <fullName evidence="1">UPF0201 protein TQ35_005305</fullName>
    </recommendedName>
</protein>
<dbReference type="AlphaFoldDB" id="A0AAE3FJG6"/>
<proteinExistence type="inferred from homology"/>
<dbReference type="EMBL" id="JZWS02000003">
    <property type="protein sequence ID" value="MCL7343975.1"/>
    <property type="molecule type" value="Genomic_DNA"/>
</dbReference>
<dbReference type="InterPro" id="IPR022803">
    <property type="entry name" value="Ribosomal_uL5_dom_sf"/>
</dbReference>
<comment type="caution">
    <text evidence="2">The sequence shown here is derived from an EMBL/GenBank/DDBJ whole genome shotgun (WGS) entry which is preliminary data.</text>
</comment>